<dbReference type="Pfam" id="PF10229">
    <property type="entry name" value="MMADHC"/>
    <property type="match status" value="1"/>
</dbReference>
<dbReference type="PANTHER" id="PTHR13192">
    <property type="entry name" value="MY011 PROTEIN"/>
    <property type="match status" value="1"/>
</dbReference>
<dbReference type="Proteomes" id="UP000887566">
    <property type="component" value="Unplaced"/>
</dbReference>
<dbReference type="InterPro" id="IPR019362">
    <property type="entry name" value="MMADHC"/>
</dbReference>
<dbReference type="AlphaFoldDB" id="A0A914WIW9"/>
<evidence type="ECO:0000313" key="2">
    <source>
        <dbReference type="WBParaSite" id="PSAMB.scaffold3size181960.g470.t1"/>
    </source>
</evidence>
<dbReference type="GO" id="GO:0005739">
    <property type="term" value="C:mitochondrion"/>
    <property type="evidence" value="ECO:0007669"/>
    <property type="project" value="TreeGrafter"/>
</dbReference>
<name>A0A914WIW9_9BILA</name>
<dbReference type="PANTHER" id="PTHR13192:SF3">
    <property type="entry name" value="COBALAMIN TRAFFICKING PROTEIN CBLD"/>
    <property type="match status" value="1"/>
</dbReference>
<evidence type="ECO:0000313" key="1">
    <source>
        <dbReference type="Proteomes" id="UP000887566"/>
    </source>
</evidence>
<keyword evidence="1" id="KW-1185">Reference proteome</keyword>
<sequence>MASRSNRTLKVYGTNFCRQLKRGFSSTQPSVQRATVYIADDENRSAVTQLLKEPSKHFPFPGDVCTTISFERVKVAPLSVSTIRLDDLLKTEQPQLLTEYHQKELFAAAEEQKKEAAMKEAARKEVEARVIEHNLNLELRATNCPPALVKDLIGMFPDQKLTNHSQVTVLNLTQKSDNDMSAWSLQMEMERDKLTQVFIDSAMNICEELKREGYWADFIDPTSGRPYLGGFTNSTLFETDERYNQLGFNIEDLGCCKVMKHVLWGSRAFVGTIFTSAPLDDEAIQNVLNKMNEDS</sequence>
<proteinExistence type="predicted"/>
<protein>
    <submittedName>
        <fullName evidence="2">Methylmalonic aciduria and homocystinuria type D protein, mitochondrial</fullName>
    </submittedName>
</protein>
<reference evidence="2" key="1">
    <citation type="submission" date="2022-11" db="UniProtKB">
        <authorList>
            <consortium name="WormBaseParasite"/>
        </authorList>
    </citation>
    <scope>IDENTIFICATION</scope>
</reference>
<dbReference type="WBParaSite" id="PSAMB.scaffold3size181960.g470.t1">
    <property type="protein sequence ID" value="PSAMB.scaffold3size181960.g470.t1"/>
    <property type="gene ID" value="PSAMB.scaffold3size181960.g470"/>
</dbReference>
<accession>A0A914WIW9</accession>
<dbReference type="GO" id="GO:0009235">
    <property type="term" value="P:cobalamin metabolic process"/>
    <property type="evidence" value="ECO:0007669"/>
    <property type="project" value="InterPro"/>
</dbReference>
<organism evidence="1 2">
    <name type="scientific">Plectus sambesii</name>
    <dbReference type="NCBI Taxonomy" id="2011161"/>
    <lineage>
        <taxon>Eukaryota</taxon>
        <taxon>Metazoa</taxon>
        <taxon>Ecdysozoa</taxon>
        <taxon>Nematoda</taxon>
        <taxon>Chromadorea</taxon>
        <taxon>Plectida</taxon>
        <taxon>Plectina</taxon>
        <taxon>Plectoidea</taxon>
        <taxon>Plectidae</taxon>
        <taxon>Plectus</taxon>
    </lineage>
</organism>